<accession>A0A1F7VDP4</accession>
<gene>
    <name evidence="3" type="ORF">A3H75_03480</name>
</gene>
<dbReference type="InterPro" id="IPR037187">
    <property type="entry name" value="DnaK_N"/>
</dbReference>
<proteinExistence type="predicted"/>
<dbReference type="Gene3D" id="1.20.120.910">
    <property type="entry name" value="DksA, coiled-coil domain"/>
    <property type="match status" value="1"/>
</dbReference>
<evidence type="ECO:0000256" key="2">
    <source>
        <dbReference type="SAM" id="MobiDB-lite"/>
    </source>
</evidence>
<feature type="compositionally biased region" description="Basic and acidic residues" evidence="2">
    <location>
        <begin position="29"/>
        <end position="39"/>
    </location>
</feature>
<reference evidence="3 4" key="1">
    <citation type="journal article" date="2016" name="Nat. Commun.">
        <title>Thousands of microbial genomes shed light on interconnected biogeochemical processes in an aquifer system.</title>
        <authorList>
            <person name="Anantharaman K."/>
            <person name="Brown C.T."/>
            <person name="Hug L.A."/>
            <person name="Sharon I."/>
            <person name="Castelle C.J."/>
            <person name="Probst A.J."/>
            <person name="Thomas B.C."/>
            <person name="Singh A."/>
            <person name="Wilkins M.J."/>
            <person name="Karaoz U."/>
            <person name="Brodie E.L."/>
            <person name="Williams K.H."/>
            <person name="Hubbard S.S."/>
            <person name="Banfield J.F."/>
        </authorList>
    </citation>
    <scope>NUCLEOTIDE SEQUENCE [LARGE SCALE GENOMIC DNA]</scope>
</reference>
<dbReference type="SUPFAM" id="SSF57716">
    <property type="entry name" value="Glucocorticoid receptor-like (DNA-binding domain)"/>
    <property type="match status" value="1"/>
</dbReference>
<dbReference type="STRING" id="1802410.A3H75_03480"/>
<dbReference type="PANTHER" id="PTHR33823:SF4">
    <property type="entry name" value="GENERAL STRESS PROTEIN 16O"/>
    <property type="match status" value="1"/>
</dbReference>
<dbReference type="EMBL" id="MGES01000035">
    <property type="protein sequence ID" value="OGL88639.1"/>
    <property type="molecule type" value="Genomic_DNA"/>
</dbReference>
<comment type="caution">
    <text evidence="3">The sequence shown here is derived from an EMBL/GenBank/DDBJ whole genome shotgun (WGS) entry which is preliminary data.</text>
</comment>
<evidence type="ECO:0000256" key="1">
    <source>
        <dbReference type="PROSITE-ProRule" id="PRU00510"/>
    </source>
</evidence>
<name>A0A1F7VDP4_9BACT</name>
<dbReference type="PANTHER" id="PTHR33823">
    <property type="entry name" value="RNA POLYMERASE-BINDING TRANSCRIPTION FACTOR DKSA-RELATED"/>
    <property type="match status" value="1"/>
</dbReference>
<protein>
    <submittedName>
        <fullName evidence="3">Uncharacterized protein</fullName>
    </submittedName>
</protein>
<sequence length="127" mass="14499">MSSHFSVEFLKEIKAKLLQEQEKLERELSSFAKKTRDENGEFTSKFPDYGTDEGESAAEVAEYDTNLQIEETLEGQLRDIKKALKHLEEGVYGICKYCNKPIEERRLLARPTSGSCVSCKKTLMQEA</sequence>
<feature type="region of interest" description="Disordered" evidence="2">
    <location>
        <begin position="29"/>
        <end position="56"/>
    </location>
</feature>
<dbReference type="AlphaFoldDB" id="A0A1F7VDP4"/>
<dbReference type="SUPFAM" id="SSF109635">
    <property type="entry name" value="DnaK suppressor protein DksA, alpha-hairpin domain"/>
    <property type="match status" value="1"/>
</dbReference>
<evidence type="ECO:0000313" key="4">
    <source>
        <dbReference type="Proteomes" id="UP000176678"/>
    </source>
</evidence>
<dbReference type="Proteomes" id="UP000176678">
    <property type="component" value="Unassembled WGS sequence"/>
</dbReference>
<organism evidence="3 4">
    <name type="scientific">Candidatus Uhrbacteria bacterium RIFCSPLOWO2_02_FULL_51_9</name>
    <dbReference type="NCBI Taxonomy" id="1802410"/>
    <lineage>
        <taxon>Bacteria</taxon>
        <taxon>Candidatus Uhriibacteriota</taxon>
    </lineage>
</organism>
<dbReference type="PROSITE" id="PS51128">
    <property type="entry name" value="ZF_DKSA_2"/>
    <property type="match status" value="1"/>
</dbReference>
<feature type="zinc finger region" description="dksA C4-type" evidence="1">
    <location>
        <begin position="95"/>
        <end position="119"/>
    </location>
</feature>
<evidence type="ECO:0000313" key="3">
    <source>
        <dbReference type="EMBL" id="OGL88639.1"/>
    </source>
</evidence>